<protein>
    <recommendedName>
        <fullName evidence="2">Cap-specific mRNA (nucleoside-2'-O-)-methyltransferase 1</fullName>
        <ecNumber evidence="2">2.1.1.57</ecNumber>
    </recommendedName>
    <alternativeName>
        <fullName evidence="2">Cap1 2'O-ribose methyltransferase 1</fullName>
    </alternativeName>
</protein>
<dbReference type="PANTHER" id="PTHR16121">
    <property type="entry name" value="CAP-SPECIFIC MRNA (NUCLEOSIDE-2'-O-)-METHYLTRANSFERASE 1-RELATED"/>
    <property type="match status" value="1"/>
</dbReference>
<dbReference type="EMBL" id="JAHUTJ010050738">
    <property type="protein sequence ID" value="MED6284318.1"/>
    <property type="molecule type" value="Genomic_DNA"/>
</dbReference>
<evidence type="ECO:0000256" key="3">
    <source>
        <dbReference type="SAM" id="MobiDB-lite"/>
    </source>
</evidence>
<comment type="function">
    <text evidence="2">S-adenosyl-L-methionine-dependent methyltransferase that mediates RNA cap1 2'-O-ribose methylation to the 5'-cap structure of RNAs. Methylates the ribose of the first nucleotide of a m(7)GpppG-capped mRNA to produce m(7)GpppNmp (cap1).</text>
</comment>
<dbReference type="EC" id="2.1.1.57" evidence="2"/>
<dbReference type="SMART" id="SM00443">
    <property type="entry name" value="G_patch"/>
    <property type="match status" value="1"/>
</dbReference>
<feature type="compositionally biased region" description="Polar residues" evidence="3">
    <location>
        <begin position="61"/>
        <end position="72"/>
    </location>
</feature>
<keyword evidence="2" id="KW-0507">mRNA processing</keyword>
<dbReference type="PROSITE" id="PS50174">
    <property type="entry name" value="G_PATCH"/>
    <property type="match status" value="1"/>
</dbReference>
<evidence type="ECO:0000313" key="5">
    <source>
        <dbReference type="EMBL" id="MED6284318.1"/>
    </source>
</evidence>
<comment type="catalytic activity">
    <reaction evidence="2">
        <text>a 5'-end (N(7)-methyl 5'-triphosphoguanosine)-ribonucleoside in mRNA + S-adenosyl-L-methionine = a 5'-end (N(7)-methyl 5'-triphosphoguanosine)-(2'-O-methyl-ribonucleoside) in mRNA + S-adenosyl-L-homocysteine + H(+)</text>
        <dbReference type="Rhea" id="RHEA:67020"/>
        <dbReference type="Rhea" id="RHEA-COMP:17167"/>
        <dbReference type="Rhea" id="RHEA-COMP:17168"/>
        <dbReference type="ChEBI" id="CHEBI:15378"/>
        <dbReference type="ChEBI" id="CHEBI:57856"/>
        <dbReference type="ChEBI" id="CHEBI:59789"/>
        <dbReference type="ChEBI" id="CHEBI:156461"/>
        <dbReference type="ChEBI" id="CHEBI:167609"/>
        <dbReference type="EC" id="2.1.1.57"/>
    </reaction>
</comment>
<evidence type="ECO:0000259" key="4">
    <source>
        <dbReference type="PROSITE" id="PS50174"/>
    </source>
</evidence>
<evidence type="ECO:0000256" key="1">
    <source>
        <dbReference type="ARBA" id="ARBA00023042"/>
    </source>
</evidence>
<evidence type="ECO:0000313" key="6">
    <source>
        <dbReference type="Proteomes" id="UP001352852"/>
    </source>
</evidence>
<keyword evidence="6" id="KW-1185">Reference proteome</keyword>
<feature type="compositionally biased region" description="Low complexity" evidence="3">
    <location>
        <begin position="31"/>
        <end position="40"/>
    </location>
</feature>
<dbReference type="PANTHER" id="PTHR16121:SF0">
    <property type="entry name" value="CAP-SPECIFIC MRNA (NUCLEOSIDE-2'-O-)-METHYLTRANSFERASE 1"/>
    <property type="match status" value="1"/>
</dbReference>
<organism evidence="5 6">
    <name type="scientific">Characodon lateralis</name>
    <dbReference type="NCBI Taxonomy" id="208331"/>
    <lineage>
        <taxon>Eukaryota</taxon>
        <taxon>Metazoa</taxon>
        <taxon>Chordata</taxon>
        <taxon>Craniata</taxon>
        <taxon>Vertebrata</taxon>
        <taxon>Euteleostomi</taxon>
        <taxon>Actinopterygii</taxon>
        <taxon>Neopterygii</taxon>
        <taxon>Teleostei</taxon>
        <taxon>Neoteleostei</taxon>
        <taxon>Acanthomorphata</taxon>
        <taxon>Ovalentaria</taxon>
        <taxon>Atherinomorphae</taxon>
        <taxon>Cyprinodontiformes</taxon>
        <taxon>Goodeidae</taxon>
        <taxon>Characodon</taxon>
    </lineage>
</organism>
<evidence type="ECO:0000256" key="2">
    <source>
        <dbReference type="RuleBase" id="RU368012"/>
    </source>
</evidence>
<proteinExistence type="predicted"/>
<dbReference type="InterPro" id="IPR000467">
    <property type="entry name" value="G_patch_dom"/>
</dbReference>
<dbReference type="Proteomes" id="UP001352852">
    <property type="component" value="Unassembled WGS sequence"/>
</dbReference>
<comment type="subcellular location">
    <subcellularLocation>
        <location evidence="2">Nucleus</location>
    </subcellularLocation>
</comment>
<dbReference type="Pfam" id="PF01585">
    <property type="entry name" value="G-patch"/>
    <property type="match status" value="1"/>
</dbReference>
<feature type="compositionally biased region" description="Low complexity" evidence="3">
    <location>
        <begin position="49"/>
        <end position="60"/>
    </location>
</feature>
<sequence length="226" mass="25827">MKRRADATYSPLHGKKRHRDESSSDEESLSRQDSSQNDSLSDQEDHRPSFSMPSISASSSFDTQDNDGSAQTSKFSMYNSVSQKLMAKMGFREGEGLGKFGQGRKEIVEASNQRGRRGLGLMLQGFQGELNVDWRDEPEPSAVEKVDWFPECTTETPDADELRDWLILGPRKLKIEDETEFCTEDLLHTLLRCKTVFDDLECEEMRRARTRSNPYETIRGGIFLNR</sequence>
<keyword evidence="2" id="KW-0808">Transferase</keyword>
<name>A0ABU7EAK0_9TELE</name>
<feature type="region of interest" description="Disordered" evidence="3">
    <location>
        <begin position="1"/>
        <end position="72"/>
    </location>
</feature>
<dbReference type="InterPro" id="IPR050851">
    <property type="entry name" value="mRNA_Cap_2O-Ribose_MeTrfase"/>
</dbReference>
<keyword evidence="1 2" id="KW-0506">mRNA capping</keyword>
<keyword evidence="2" id="KW-0489">Methyltransferase</keyword>
<comment type="caution">
    <text evidence="5">The sequence shown here is derived from an EMBL/GenBank/DDBJ whole genome shotgun (WGS) entry which is preliminary data.</text>
</comment>
<feature type="domain" description="G-patch" evidence="4">
    <location>
        <begin position="78"/>
        <end position="124"/>
    </location>
</feature>
<reference evidence="5 6" key="1">
    <citation type="submission" date="2021-06" db="EMBL/GenBank/DDBJ databases">
        <authorList>
            <person name="Palmer J.M."/>
        </authorList>
    </citation>
    <scope>NUCLEOTIDE SEQUENCE [LARGE SCALE GENOMIC DNA]</scope>
    <source>
        <strain evidence="5 6">CL_MEX2019</strain>
        <tissue evidence="5">Muscle</tissue>
    </source>
</reference>
<gene>
    <name evidence="5" type="primary">CMTR1_1</name>
    <name evidence="5" type="ORF">CHARACLAT_018040</name>
</gene>
<dbReference type="Gene3D" id="3.40.50.12760">
    <property type="match status" value="1"/>
</dbReference>
<keyword evidence="2" id="KW-0949">S-adenosyl-L-methionine</keyword>
<accession>A0ABU7EAK0</accession>
<keyword evidence="2" id="KW-0539">Nucleus</keyword>